<dbReference type="EMBL" id="BMHZ01000001">
    <property type="protein sequence ID" value="GGG93404.1"/>
    <property type="molecule type" value="Genomic_DNA"/>
</dbReference>
<reference evidence="1" key="1">
    <citation type="journal article" date="2014" name="Int. J. Syst. Evol. Microbiol.">
        <title>Complete genome of a new Firmicutes species belonging to the dominant human colonic microbiota ('Ruminococcus bicirculans') reveals two chromosomes and a selective capacity to utilize plant glucans.</title>
        <authorList>
            <consortium name="NISC Comparative Sequencing Program"/>
            <person name="Wegmann U."/>
            <person name="Louis P."/>
            <person name="Goesmann A."/>
            <person name="Henrissat B."/>
            <person name="Duncan S.H."/>
            <person name="Flint H.J."/>
        </authorList>
    </citation>
    <scope>NUCLEOTIDE SEQUENCE</scope>
    <source>
        <strain evidence="1">CGMCC 1.15287</strain>
    </source>
</reference>
<keyword evidence="4" id="KW-1185">Reference proteome</keyword>
<evidence type="ECO:0000313" key="3">
    <source>
        <dbReference type="Proteomes" id="UP000532273"/>
    </source>
</evidence>
<accession>A0A7W6KAS0</accession>
<protein>
    <submittedName>
        <fullName evidence="2">Uncharacterized protein</fullName>
    </submittedName>
</protein>
<evidence type="ECO:0000313" key="1">
    <source>
        <dbReference type="EMBL" id="GGG93404.1"/>
    </source>
</evidence>
<dbReference type="Proteomes" id="UP000642938">
    <property type="component" value="Unassembled WGS sequence"/>
</dbReference>
<organism evidence="2 3">
    <name type="scientific">Pedobacter zeae</name>
    <dbReference type="NCBI Taxonomy" id="1737356"/>
    <lineage>
        <taxon>Bacteria</taxon>
        <taxon>Pseudomonadati</taxon>
        <taxon>Bacteroidota</taxon>
        <taxon>Sphingobacteriia</taxon>
        <taxon>Sphingobacteriales</taxon>
        <taxon>Sphingobacteriaceae</taxon>
        <taxon>Pedobacter</taxon>
    </lineage>
</organism>
<comment type="caution">
    <text evidence="2">The sequence shown here is derived from an EMBL/GenBank/DDBJ whole genome shotgun (WGS) entry which is preliminary data.</text>
</comment>
<dbReference type="EMBL" id="JACIEF010000002">
    <property type="protein sequence ID" value="MBB4108345.1"/>
    <property type="molecule type" value="Genomic_DNA"/>
</dbReference>
<evidence type="ECO:0000313" key="2">
    <source>
        <dbReference type="EMBL" id="MBB4108345.1"/>
    </source>
</evidence>
<sequence>MKRHVKIAQNTLIAYALKSINPELFDLCMSVPIPLLINYKHIEFVAYEFERDFGPINMINKPIFVACLMRLYNPTHLYGMFNKAPTGLRDAIGLVLGYSNPENINYFVSMGPAHYKNPRTAKSINDFADKVYHILKECDELSPEEMEAGSAQTILNIKNYMPSSDLRPVNKYLSE</sequence>
<proteinExistence type="predicted"/>
<name>A0A7W6KAS0_9SPHI</name>
<evidence type="ECO:0000313" key="4">
    <source>
        <dbReference type="Proteomes" id="UP000642938"/>
    </source>
</evidence>
<gene>
    <name evidence="1" type="ORF">GCM10007422_03280</name>
    <name evidence="2" type="ORF">GGQ60_002326</name>
</gene>
<dbReference type="Proteomes" id="UP000532273">
    <property type="component" value="Unassembled WGS sequence"/>
</dbReference>
<reference evidence="2 3" key="3">
    <citation type="submission" date="2020-08" db="EMBL/GenBank/DDBJ databases">
        <title>Genomic Encyclopedia of Type Strains, Phase IV (KMG-IV): sequencing the most valuable type-strain genomes for metagenomic binning, comparative biology and taxonomic classification.</title>
        <authorList>
            <person name="Goeker M."/>
        </authorList>
    </citation>
    <scope>NUCLEOTIDE SEQUENCE [LARGE SCALE GENOMIC DNA]</scope>
    <source>
        <strain evidence="2 3">DSM 100774</strain>
    </source>
</reference>
<dbReference type="RefSeq" id="WP_183763777.1">
    <property type="nucleotide sequence ID" value="NZ_BMHZ01000001.1"/>
</dbReference>
<reference evidence="4" key="2">
    <citation type="journal article" date="2019" name="Int. J. Syst. Evol. Microbiol.">
        <title>The Global Catalogue of Microorganisms (GCM) 10K type strain sequencing project: providing services to taxonomists for standard genome sequencing and annotation.</title>
        <authorList>
            <consortium name="The Broad Institute Genomics Platform"/>
            <consortium name="The Broad Institute Genome Sequencing Center for Infectious Disease"/>
            <person name="Wu L."/>
            <person name="Ma J."/>
        </authorList>
    </citation>
    <scope>NUCLEOTIDE SEQUENCE [LARGE SCALE GENOMIC DNA]</scope>
    <source>
        <strain evidence="4">CGMCC 1.15287</strain>
    </source>
</reference>
<reference evidence="1" key="4">
    <citation type="submission" date="2024-05" db="EMBL/GenBank/DDBJ databases">
        <authorList>
            <person name="Sun Q."/>
            <person name="Zhou Y."/>
        </authorList>
    </citation>
    <scope>NUCLEOTIDE SEQUENCE</scope>
    <source>
        <strain evidence="1">CGMCC 1.15287</strain>
    </source>
</reference>
<dbReference type="AlphaFoldDB" id="A0A7W6KAS0"/>